<dbReference type="Proteomes" id="UP001221757">
    <property type="component" value="Unassembled WGS sequence"/>
</dbReference>
<sequence length="277" mass="30956">MVKSRHQMVIFVRTRHFSFLPRSRERRRRAAPLNSARPHRQLFEGPGAASTAFESIVSLRRAGNCVVPRAHWSIEIIHCYISTVDCISRKYCAYTLHYTIRIVRVVGSIENTMKAQTARTDRWDKESVETLLESDKKTGKRWNDGPESGPSDMSPIFFCYQHPLVHRCIVNEFFPSKLPEGTNLTRACSVPPLAYFLSGSDDRRVIKSDCAVGPVSTTGESLPSEWNDVAFVSNVSTAGAAGLLALCDDLDSVSLEIRESGSPSFKPWTGRSKFASL</sequence>
<dbReference type="AlphaFoldDB" id="A0AAD7D3H5"/>
<protein>
    <submittedName>
        <fullName evidence="1">Uncharacterized protein</fullName>
    </submittedName>
</protein>
<organism evidence="1 2">
    <name type="scientific">Mycena rosella</name>
    <name type="common">Pink bonnet</name>
    <name type="synonym">Agaricus rosellus</name>
    <dbReference type="NCBI Taxonomy" id="1033263"/>
    <lineage>
        <taxon>Eukaryota</taxon>
        <taxon>Fungi</taxon>
        <taxon>Dikarya</taxon>
        <taxon>Basidiomycota</taxon>
        <taxon>Agaricomycotina</taxon>
        <taxon>Agaricomycetes</taxon>
        <taxon>Agaricomycetidae</taxon>
        <taxon>Agaricales</taxon>
        <taxon>Marasmiineae</taxon>
        <taxon>Mycenaceae</taxon>
        <taxon>Mycena</taxon>
    </lineage>
</organism>
<name>A0AAD7D3H5_MYCRO</name>
<reference evidence="1" key="1">
    <citation type="submission" date="2023-03" db="EMBL/GenBank/DDBJ databases">
        <title>Massive genome expansion in bonnet fungi (Mycena s.s.) driven by repeated elements and novel gene families across ecological guilds.</title>
        <authorList>
            <consortium name="Lawrence Berkeley National Laboratory"/>
            <person name="Harder C.B."/>
            <person name="Miyauchi S."/>
            <person name="Viragh M."/>
            <person name="Kuo A."/>
            <person name="Thoen E."/>
            <person name="Andreopoulos B."/>
            <person name="Lu D."/>
            <person name="Skrede I."/>
            <person name="Drula E."/>
            <person name="Henrissat B."/>
            <person name="Morin E."/>
            <person name="Kohler A."/>
            <person name="Barry K."/>
            <person name="LaButti K."/>
            <person name="Morin E."/>
            <person name="Salamov A."/>
            <person name="Lipzen A."/>
            <person name="Mereny Z."/>
            <person name="Hegedus B."/>
            <person name="Baldrian P."/>
            <person name="Stursova M."/>
            <person name="Weitz H."/>
            <person name="Taylor A."/>
            <person name="Grigoriev I.V."/>
            <person name="Nagy L.G."/>
            <person name="Martin F."/>
            <person name="Kauserud H."/>
        </authorList>
    </citation>
    <scope>NUCLEOTIDE SEQUENCE</scope>
    <source>
        <strain evidence="1">CBHHK067</strain>
    </source>
</reference>
<comment type="caution">
    <text evidence="1">The sequence shown here is derived from an EMBL/GenBank/DDBJ whole genome shotgun (WGS) entry which is preliminary data.</text>
</comment>
<gene>
    <name evidence="1" type="ORF">B0H17DRAFT_1139955</name>
</gene>
<accession>A0AAD7D3H5</accession>
<dbReference type="EMBL" id="JARKIE010000143">
    <property type="protein sequence ID" value="KAJ7676387.1"/>
    <property type="molecule type" value="Genomic_DNA"/>
</dbReference>
<evidence type="ECO:0000313" key="2">
    <source>
        <dbReference type="Proteomes" id="UP001221757"/>
    </source>
</evidence>
<proteinExistence type="predicted"/>
<keyword evidence="2" id="KW-1185">Reference proteome</keyword>
<evidence type="ECO:0000313" key="1">
    <source>
        <dbReference type="EMBL" id="KAJ7676387.1"/>
    </source>
</evidence>